<feature type="region of interest" description="Disordered" evidence="1">
    <location>
        <begin position="42"/>
        <end position="112"/>
    </location>
</feature>
<keyword evidence="3" id="KW-1185">Reference proteome</keyword>
<proteinExistence type="predicted"/>
<feature type="compositionally biased region" description="Basic and acidic residues" evidence="1">
    <location>
        <begin position="99"/>
        <end position="108"/>
    </location>
</feature>
<organism evidence="2 3">
    <name type="scientific">Liparis tanakae</name>
    <name type="common">Tanaka's snailfish</name>
    <dbReference type="NCBI Taxonomy" id="230148"/>
    <lineage>
        <taxon>Eukaryota</taxon>
        <taxon>Metazoa</taxon>
        <taxon>Chordata</taxon>
        <taxon>Craniata</taxon>
        <taxon>Vertebrata</taxon>
        <taxon>Euteleostomi</taxon>
        <taxon>Actinopterygii</taxon>
        <taxon>Neopterygii</taxon>
        <taxon>Teleostei</taxon>
        <taxon>Neoteleostei</taxon>
        <taxon>Acanthomorphata</taxon>
        <taxon>Eupercaria</taxon>
        <taxon>Perciformes</taxon>
        <taxon>Cottioidei</taxon>
        <taxon>Cottales</taxon>
        <taxon>Liparidae</taxon>
        <taxon>Liparis</taxon>
    </lineage>
</organism>
<evidence type="ECO:0000313" key="3">
    <source>
        <dbReference type="Proteomes" id="UP000314294"/>
    </source>
</evidence>
<accession>A0A4Z2EL67</accession>
<reference evidence="2 3" key="1">
    <citation type="submission" date="2019-03" db="EMBL/GenBank/DDBJ databases">
        <title>First draft genome of Liparis tanakae, snailfish: a comprehensive survey of snailfish specific genes.</title>
        <authorList>
            <person name="Kim W."/>
            <person name="Song I."/>
            <person name="Jeong J.-H."/>
            <person name="Kim D."/>
            <person name="Kim S."/>
            <person name="Ryu S."/>
            <person name="Song J.Y."/>
            <person name="Lee S.K."/>
        </authorList>
    </citation>
    <scope>NUCLEOTIDE SEQUENCE [LARGE SCALE GENOMIC DNA]</scope>
    <source>
        <tissue evidence="2">Muscle</tissue>
    </source>
</reference>
<feature type="compositionally biased region" description="Polar residues" evidence="1">
    <location>
        <begin position="47"/>
        <end position="93"/>
    </location>
</feature>
<dbReference type="AlphaFoldDB" id="A0A4Z2EL67"/>
<evidence type="ECO:0000313" key="2">
    <source>
        <dbReference type="EMBL" id="TNN29549.1"/>
    </source>
</evidence>
<gene>
    <name evidence="2" type="ORF">EYF80_060301</name>
</gene>
<evidence type="ECO:0000256" key="1">
    <source>
        <dbReference type="SAM" id="MobiDB-lite"/>
    </source>
</evidence>
<sequence length="148" mass="16138">MHVTQSSATARLGSVDVCFLPEHQRALWTPVLFVTVNLESDFERPHQSPSDGPQSVMTPQVRTPQVRTPQVRTPQVRTLQVRTPQVRTPQDPVQASGAEMKDRQEVSRKLQTPTGSGRVVVVLSVAAGLHQGAPELCRPVSGSLQSNS</sequence>
<comment type="caution">
    <text evidence="2">The sequence shown here is derived from an EMBL/GenBank/DDBJ whole genome shotgun (WGS) entry which is preliminary data.</text>
</comment>
<name>A0A4Z2EL67_9TELE</name>
<dbReference type="EMBL" id="SRLO01005509">
    <property type="protein sequence ID" value="TNN29549.1"/>
    <property type="molecule type" value="Genomic_DNA"/>
</dbReference>
<dbReference type="Proteomes" id="UP000314294">
    <property type="component" value="Unassembled WGS sequence"/>
</dbReference>
<protein>
    <submittedName>
        <fullName evidence="2">Uncharacterized protein</fullName>
    </submittedName>
</protein>